<dbReference type="PROSITE" id="PS51318">
    <property type="entry name" value="TAT"/>
    <property type="match status" value="1"/>
</dbReference>
<protein>
    <recommendedName>
        <fullName evidence="3">DUF1552 domain-containing protein</fullName>
    </recommendedName>
</protein>
<comment type="caution">
    <text evidence="1">The sequence shown here is derived from an EMBL/GenBank/DDBJ whole genome shotgun (WGS) entry which is preliminary data.</text>
</comment>
<sequence length="456" mass="50552">MSQTPNSTTMLSRRTILRGMGTALALPWLESICPVARAAGTDSPAAKPPVRMGFFYVPNGMHMPDWTPSGEGELKELSPTLSHLAKHRSEIMPLTGLELHNGWALGDGGGDHARSVASFLTGAHPNKTDGADIRNGISVDQFAAARLSHLTRFPSLELGLEPSAQSGNCDSGYSCVYSSNVSWRNETNFVNKEVNPQALFDRLFGNGNNAEEAENKALRNRRKKSVLDFVLNDAKRLQEHMGSIDRRKMDEYLHSVRDVERRVTHAIKLEGKEIEAPDYARPEGVPAEFQEHARLMMDMLVLAFQTDATRIATFMMTNAGSNRPYPQVEVSDGHHDLSHHQNDAEKQKKIAKINRYHIQQFDYLLSRMREVPEGDGTLLDNCMLMYGSGLSDGNRHNHDDLPIVLAGRAGGAFNPGRHLRYADKTPLCNLYVSMLEIMGINADTFSDSNGRLTNLG</sequence>
<dbReference type="EMBL" id="PUIB01000028">
    <property type="protein sequence ID" value="PQO27037.1"/>
    <property type="molecule type" value="Genomic_DNA"/>
</dbReference>
<proteinExistence type="predicted"/>
<name>A0A2S8F4I6_9BACT</name>
<evidence type="ECO:0008006" key="3">
    <source>
        <dbReference type="Google" id="ProtNLM"/>
    </source>
</evidence>
<dbReference type="Proteomes" id="UP000239388">
    <property type="component" value="Unassembled WGS sequence"/>
</dbReference>
<dbReference type="InterPro" id="IPR006311">
    <property type="entry name" value="TAT_signal"/>
</dbReference>
<dbReference type="RefSeq" id="WP_105359542.1">
    <property type="nucleotide sequence ID" value="NZ_PUIB01000028.1"/>
</dbReference>
<accession>A0A2S8F4I6</accession>
<organism evidence="1 2">
    <name type="scientific">Blastopirellula marina</name>
    <dbReference type="NCBI Taxonomy" id="124"/>
    <lineage>
        <taxon>Bacteria</taxon>
        <taxon>Pseudomonadati</taxon>
        <taxon>Planctomycetota</taxon>
        <taxon>Planctomycetia</taxon>
        <taxon>Pirellulales</taxon>
        <taxon>Pirellulaceae</taxon>
        <taxon>Blastopirellula</taxon>
    </lineage>
</organism>
<reference evidence="1 2" key="1">
    <citation type="submission" date="2018-02" db="EMBL/GenBank/DDBJ databases">
        <title>Comparative genomes isolates from brazilian mangrove.</title>
        <authorList>
            <person name="Araujo J.E."/>
            <person name="Taketani R.G."/>
            <person name="Silva M.C.P."/>
            <person name="Loureco M.V."/>
            <person name="Andreote F.D."/>
        </authorList>
    </citation>
    <scope>NUCLEOTIDE SEQUENCE [LARGE SCALE GENOMIC DNA]</scope>
    <source>
        <strain evidence="1 2">NAP PRIS-MGV</strain>
    </source>
</reference>
<dbReference type="Pfam" id="PF07586">
    <property type="entry name" value="HXXSHH"/>
    <property type="match status" value="1"/>
</dbReference>
<evidence type="ECO:0000313" key="2">
    <source>
        <dbReference type="Proteomes" id="UP000239388"/>
    </source>
</evidence>
<dbReference type="InterPro" id="IPR011447">
    <property type="entry name" value="DUF1552"/>
</dbReference>
<dbReference type="AlphaFoldDB" id="A0A2S8F4I6"/>
<dbReference type="OrthoDB" id="9146593at2"/>
<gene>
    <name evidence="1" type="ORF">C5Y98_27665</name>
</gene>
<evidence type="ECO:0000313" key="1">
    <source>
        <dbReference type="EMBL" id="PQO27037.1"/>
    </source>
</evidence>